<evidence type="ECO:0000256" key="2">
    <source>
        <dbReference type="ARBA" id="ARBA00012483"/>
    </source>
</evidence>
<dbReference type="Pfam" id="PF04564">
    <property type="entry name" value="U-box"/>
    <property type="match status" value="1"/>
</dbReference>
<dbReference type="Proteomes" id="UP000294530">
    <property type="component" value="Unassembled WGS sequence"/>
</dbReference>
<dbReference type="RefSeq" id="XP_067814224.1">
    <property type="nucleotide sequence ID" value="XM_067960556.1"/>
</dbReference>
<dbReference type="GO" id="GO:0071218">
    <property type="term" value="P:cellular response to misfolded protein"/>
    <property type="evidence" value="ECO:0007669"/>
    <property type="project" value="TreeGrafter"/>
</dbReference>
<dbReference type="InterPro" id="IPR045202">
    <property type="entry name" value="CHIP_RING-Ubox"/>
</dbReference>
<evidence type="ECO:0000313" key="10">
    <source>
        <dbReference type="EMBL" id="TDH64725.1"/>
    </source>
</evidence>
<evidence type="ECO:0000256" key="5">
    <source>
        <dbReference type="ARBA" id="ARBA00022786"/>
    </source>
</evidence>
<dbReference type="InterPro" id="IPR019734">
    <property type="entry name" value="TPR_rpt"/>
</dbReference>
<sequence length="274" mass="31434">MSTADRAENLKLQGNLCFQKGKFFAAIDMYTEAIVMAPGRSTYYSNRAMCHSKLKKWEMCRDDSKLALKFDALNTKASYMLGTSLMHLLAFDDAVEALQRACSSAEKTQKPKPFQDDIKMELLRTKKHQWLHVQNERLTRHKQATDRLQVLFRAEHTAKVLATTEQGKPQTGIEADELMAYVEHMAETYANDMYPGQVPDYFMCPISMVIMHDPVTTPNGISYERGCLEEHLRRNGAIDPLTRKELTLEMLRPNTSLKEAIQDFLDKNAWAFEL</sequence>
<dbReference type="GO" id="GO:0045862">
    <property type="term" value="P:positive regulation of proteolysis"/>
    <property type="evidence" value="ECO:0007669"/>
    <property type="project" value="TreeGrafter"/>
</dbReference>
<keyword evidence="6" id="KW-0802">TPR repeat</keyword>
<comment type="catalytic activity">
    <reaction evidence="1">
        <text>S-ubiquitinyl-[E2 ubiquitin-conjugating enzyme]-L-cysteine + [acceptor protein]-L-lysine = [E2 ubiquitin-conjugating enzyme]-L-cysteine + N(6)-ubiquitinyl-[acceptor protein]-L-lysine.</text>
        <dbReference type="EC" id="2.3.2.27"/>
    </reaction>
</comment>
<dbReference type="SUPFAM" id="SSF48452">
    <property type="entry name" value="TPR-like"/>
    <property type="match status" value="1"/>
</dbReference>
<evidence type="ECO:0000259" key="9">
    <source>
        <dbReference type="PROSITE" id="PS51698"/>
    </source>
</evidence>
<dbReference type="GO" id="GO:0006515">
    <property type="term" value="P:protein quality control for misfolded or incompletely synthesized proteins"/>
    <property type="evidence" value="ECO:0007669"/>
    <property type="project" value="TreeGrafter"/>
</dbReference>
<dbReference type="EC" id="2.3.2.27" evidence="2"/>
<keyword evidence="3" id="KW-0808">Transferase</keyword>
<dbReference type="GO" id="GO:0000209">
    <property type="term" value="P:protein polyubiquitination"/>
    <property type="evidence" value="ECO:0007669"/>
    <property type="project" value="TreeGrafter"/>
</dbReference>
<dbReference type="Gene3D" id="1.25.40.10">
    <property type="entry name" value="Tetratricopeptide repeat domain"/>
    <property type="match status" value="1"/>
</dbReference>
<dbReference type="InterPro" id="IPR003613">
    <property type="entry name" value="Ubox_domain"/>
</dbReference>
<organism evidence="10 11">
    <name type="scientific">Bremia lactucae</name>
    <name type="common">Lettuce downy mildew</name>
    <dbReference type="NCBI Taxonomy" id="4779"/>
    <lineage>
        <taxon>Eukaryota</taxon>
        <taxon>Sar</taxon>
        <taxon>Stramenopiles</taxon>
        <taxon>Oomycota</taxon>
        <taxon>Peronosporomycetes</taxon>
        <taxon>Peronosporales</taxon>
        <taxon>Peronosporaceae</taxon>
        <taxon>Bremia</taxon>
    </lineage>
</organism>
<protein>
    <recommendedName>
        <fullName evidence="7">E3 ubiquitin-protein ligase CHIP</fullName>
        <ecNumber evidence="2">2.3.2.27</ecNumber>
    </recommendedName>
    <alternativeName>
        <fullName evidence="8">RING-type E3 ubiquitin transferase CHIP</fullName>
    </alternativeName>
</protein>
<dbReference type="EMBL" id="SHOA02000019">
    <property type="protein sequence ID" value="TDH64725.1"/>
    <property type="molecule type" value="Genomic_DNA"/>
</dbReference>
<dbReference type="SMART" id="SM00028">
    <property type="entry name" value="TPR"/>
    <property type="match status" value="3"/>
</dbReference>
<name>A0A976I9R9_BRELC</name>
<dbReference type="GO" id="GO:0061630">
    <property type="term" value="F:ubiquitin protein ligase activity"/>
    <property type="evidence" value="ECO:0007669"/>
    <property type="project" value="UniProtKB-EC"/>
</dbReference>
<keyword evidence="5" id="KW-0833">Ubl conjugation pathway</keyword>
<dbReference type="Gene3D" id="3.30.40.10">
    <property type="entry name" value="Zinc/RING finger domain, C3HC4 (zinc finger)"/>
    <property type="match status" value="1"/>
</dbReference>
<dbReference type="GO" id="GO:0051087">
    <property type="term" value="F:protein-folding chaperone binding"/>
    <property type="evidence" value="ECO:0007669"/>
    <property type="project" value="TreeGrafter"/>
</dbReference>
<evidence type="ECO:0000256" key="1">
    <source>
        <dbReference type="ARBA" id="ARBA00000900"/>
    </source>
</evidence>
<dbReference type="PANTHER" id="PTHR46803">
    <property type="entry name" value="E3 UBIQUITIN-PROTEIN LIGASE CHIP"/>
    <property type="match status" value="1"/>
</dbReference>
<dbReference type="KEGG" id="blac:94346227"/>
<dbReference type="GO" id="GO:0005737">
    <property type="term" value="C:cytoplasm"/>
    <property type="evidence" value="ECO:0007669"/>
    <property type="project" value="TreeGrafter"/>
</dbReference>
<evidence type="ECO:0000256" key="7">
    <source>
        <dbReference type="ARBA" id="ARBA00044534"/>
    </source>
</evidence>
<dbReference type="SUPFAM" id="SSF57850">
    <property type="entry name" value="RING/U-box"/>
    <property type="match status" value="1"/>
</dbReference>
<keyword evidence="11" id="KW-1185">Reference proteome</keyword>
<dbReference type="PANTHER" id="PTHR46803:SF2">
    <property type="entry name" value="E3 UBIQUITIN-PROTEIN LIGASE CHIP"/>
    <property type="match status" value="1"/>
</dbReference>
<proteinExistence type="predicted"/>
<dbReference type="CDD" id="cd16654">
    <property type="entry name" value="RING-Ubox_CHIP"/>
    <property type="match status" value="1"/>
</dbReference>
<accession>A0A976I9R9</accession>
<keyword evidence="4" id="KW-0677">Repeat</keyword>
<dbReference type="InterPro" id="IPR013083">
    <property type="entry name" value="Znf_RING/FYVE/PHD"/>
</dbReference>
<gene>
    <name evidence="10" type="ORF">CCR75_002459</name>
</gene>
<comment type="caution">
    <text evidence="10">The sequence shown here is derived from an EMBL/GenBank/DDBJ whole genome shotgun (WGS) entry which is preliminary data.</text>
</comment>
<dbReference type="InterPro" id="IPR011990">
    <property type="entry name" value="TPR-like_helical_dom_sf"/>
</dbReference>
<dbReference type="GeneID" id="94346227"/>
<evidence type="ECO:0000313" key="11">
    <source>
        <dbReference type="Proteomes" id="UP000294530"/>
    </source>
</evidence>
<dbReference type="OrthoDB" id="156568at2759"/>
<dbReference type="SMART" id="SM00504">
    <property type="entry name" value="Ubox"/>
    <property type="match status" value="1"/>
</dbReference>
<evidence type="ECO:0000256" key="6">
    <source>
        <dbReference type="ARBA" id="ARBA00022803"/>
    </source>
</evidence>
<evidence type="ECO:0000256" key="8">
    <source>
        <dbReference type="ARBA" id="ARBA00044543"/>
    </source>
</evidence>
<dbReference type="GO" id="GO:0043161">
    <property type="term" value="P:proteasome-mediated ubiquitin-dependent protein catabolic process"/>
    <property type="evidence" value="ECO:0007669"/>
    <property type="project" value="TreeGrafter"/>
</dbReference>
<dbReference type="PROSITE" id="PS51698">
    <property type="entry name" value="U_BOX"/>
    <property type="match status" value="1"/>
</dbReference>
<evidence type="ECO:0000256" key="4">
    <source>
        <dbReference type="ARBA" id="ARBA00022737"/>
    </source>
</evidence>
<dbReference type="AlphaFoldDB" id="A0A976I9R9"/>
<feature type="domain" description="U-box" evidence="9">
    <location>
        <begin position="197"/>
        <end position="271"/>
    </location>
</feature>
<reference evidence="10 11" key="1">
    <citation type="journal article" date="2021" name="Genome Biol.">
        <title>AFLAP: assembly-free linkage analysis pipeline using k-mers from genome sequencing data.</title>
        <authorList>
            <person name="Fletcher K."/>
            <person name="Zhang L."/>
            <person name="Gil J."/>
            <person name="Han R."/>
            <person name="Cavanaugh K."/>
            <person name="Michelmore R."/>
        </authorList>
    </citation>
    <scope>NUCLEOTIDE SEQUENCE [LARGE SCALE GENOMIC DNA]</scope>
    <source>
        <strain evidence="10 11">SF5</strain>
    </source>
</reference>
<evidence type="ECO:0000256" key="3">
    <source>
        <dbReference type="ARBA" id="ARBA00022679"/>
    </source>
</evidence>